<feature type="domain" description="Pseudouridine synthase RsuA/RluA-like" evidence="5">
    <location>
        <begin position="96"/>
        <end position="244"/>
    </location>
</feature>
<evidence type="ECO:0000256" key="3">
    <source>
        <dbReference type="PIRSR" id="PIRSR606225-1"/>
    </source>
</evidence>
<gene>
    <name evidence="6" type="ORF">FD04_GL000606</name>
</gene>
<accession>A0A0R1LSY5</accession>
<name>A0A0R1LSY5_9LACO</name>
<feature type="active site" evidence="3">
    <location>
        <position position="140"/>
    </location>
</feature>
<dbReference type="CDD" id="cd02869">
    <property type="entry name" value="PseudoU_synth_RluA_like"/>
    <property type="match status" value="1"/>
</dbReference>
<keyword evidence="4" id="KW-0413">Isomerase</keyword>
<dbReference type="GO" id="GO:0009982">
    <property type="term" value="F:pseudouridine synthase activity"/>
    <property type="evidence" value="ECO:0007669"/>
    <property type="project" value="InterPro"/>
</dbReference>
<dbReference type="OrthoDB" id="9773999at2"/>
<dbReference type="NCBIfam" id="TIGR00005">
    <property type="entry name" value="rluA_subfam"/>
    <property type="match status" value="1"/>
</dbReference>
<dbReference type="PANTHER" id="PTHR21600">
    <property type="entry name" value="MITOCHONDRIAL RNA PSEUDOURIDINE SYNTHASE"/>
    <property type="match status" value="1"/>
</dbReference>
<keyword evidence="7" id="KW-1185">Reference proteome</keyword>
<dbReference type="PATRIC" id="fig|1423776.4.peg.608"/>
<dbReference type="PANTHER" id="PTHR21600:SF87">
    <property type="entry name" value="RNA PSEUDOURIDYLATE SYNTHASE DOMAIN-CONTAINING PROTEIN 1"/>
    <property type="match status" value="1"/>
</dbReference>
<dbReference type="InterPro" id="IPR006224">
    <property type="entry name" value="PsdUridine_synth_RluA-like_CS"/>
</dbReference>
<dbReference type="EC" id="5.4.99.-" evidence="4"/>
<sequence>MSDSWQFTATLPEYFEAKPLRQFLIQDWLLPKHLVFSLKRGQRILVNQRYLPVNFSVSAGDNIQLTFLPDDFDRPYALVDPDSAATVSVLYESQSLLVVNKTQGSKTHPNQPGELGTTLNHVAAYLAPKHQQPYVINRLDQETSGALLIAKNPAVVPVLVRLVKEKLIQRTYLTWVHGQFRSKHGTIALPIGRDMTDQRKRALDGDHAQMAITHYRVIKQRSDATLVAIQLQTGRTHQIRVHLAGLGHPIVGDPLYAHDVRQQRLLLHSWQLRLPLPFSFDQVTITADIPSTFKTFESTTKP</sequence>
<evidence type="ECO:0000313" key="6">
    <source>
        <dbReference type="EMBL" id="KRK98862.1"/>
    </source>
</evidence>
<dbReference type="GO" id="GO:0003723">
    <property type="term" value="F:RNA binding"/>
    <property type="evidence" value="ECO:0007669"/>
    <property type="project" value="InterPro"/>
</dbReference>
<dbReference type="EMBL" id="AZEE01000027">
    <property type="protein sequence ID" value="KRK98862.1"/>
    <property type="molecule type" value="Genomic_DNA"/>
</dbReference>
<comment type="similarity">
    <text evidence="2 4">Belongs to the pseudouridine synthase RluA family.</text>
</comment>
<dbReference type="PROSITE" id="PS01129">
    <property type="entry name" value="PSI_RLU"/>
    <property type="match status" value="1"/>
</dbReference>
<evidence type="ECO:0000313" key="7">
    <source>
        <dbReference type="Proteomes" id="UP000051160"/>
    </source>
</evidence>
<evidence type="ECO:0000256" key="4">
    <source>
        <dbReference type="RuleBase" id="RU362028"/>
    </source>
</evidence>
<dbReference type="RefSeq" id="WP_056947398.1">
    <property type="nucleotide sequence ID" value="NZ_AZEE01000027.1"/>
</dbReference>
<evidence type="ECO:0000259" key="5">
    <source>
        <dbReference type="Pfam" id="PF00849"/>
    </source>
</evidence>
<organism evidence="6 7">
    <name type="scientific">Secundilactobacillus odoratitofui DSM 19909 = JCM 15043</name>
    <dbReference type="NCBI Taxonomy" id="1423776"/>
    <lineage>
        <taxon>Bacteria</taxon>
        <taxon>Bacillati</taxon>
        <taxon>Bacillota</taxon>
        <taxon>Bacilli</taxon>
        <taxon>Lactobacillales</taxon>
        <taxon>Lactobacillaceae</taxon>
        <taxon>Secundilactobacillus</taxon>
    </lineage>
</organism>
<evidence type="ECO:0000256" key="2">
    <source>
        <dbReference type="ARBA" id="ARBA00010876"/>
    </source>
</evidence>
<dbReference type="InterPro" id="IPR020103">
    <property type="entry name" value="PsdUridine_synth_cat_dom_sf"/>
</dbReference>
<protein>
    <recommendedName>
        <fullName evidence="4">Pseudouridine synthase</fullName>
        <ecNumber evidence="4">5.4.99.-</ecNumber>
    </recommendedName>
</protein>
<reference evidence="6 7" key="1">
    <citation type="journal article" date="2015" name="Genome Announc.">
        <title>Expanding the biotechnology potential of lactobacilli through comparative genomics of 213 strains and associated genera.</title>
        <authorList>
            <person name="Sun Z."/>
            <person name="Harris H.M."/>
            <person name="McCann A."/>
            <person name="Guo C."/>
            <person name="Argimon S."/>
            <person name="Zhang W."/>
            <person name="Yang X."/>
            <person name="Jeffery I.B."/>
            <person name="Cooney J.C."/>
            <person name="Kagawa T.F."/>
            <person name="Liu W."/>
            <person name="Song Y."/>
            <person name="Salvetti E."/>
            <person name="Wrobel A."/>
            <person name="Rasinkangas P."/>
            <person name="Parkhill J."/>
            <person name="Rea M.C."/>
            <person name="O'Sullivan O."/>
            <person name="Ritari J."/>
            <person name="Douillard F.P."/>
            <person name="Paul Ross R."/>
            <person name="Yang R."/>
            <person name="Briner A.E."/>
            <person name="Felis G.E."/>
            <person name="de Vos W.M."/>
            <person name="Barrangou R."/>
            <person name="Klaenhammer T.R."/>
            <person name="Caufield P.W."/>
            <person name="Cui Y."/>
            <person name="Zhang H."/>
            <person name="O'Toole P.W."/>
        </authorList>
    </citation>
    <scope>NUCLEOTIDE SEQUENCE [LARGE SCALE GENOMIC DNA]</scope>
    <source>
        <strain evidence="6 7">DSM 19909</strain>
    </source>
</reference>
<dbReference type="InterPro" id="IPR006145">
    <property type="entry name" value="PsdUridine_synth_RsuA/RluA"/>
</dbReference>
<dbReference type="GO" id="GO:0000455">
    <property type="term" value="P:enzyme-directed rRNA pseudouridine synthesis"/>
    <property type="evidence" value="ECO:0007669"/>
    <property type="project" value="TreeGrafter"/>
</dbReference>
<proteinExistence type="inferred from homology"/>
<dbReference type="SUPFAM" id="SSF55120">
    <property type="entry name" value="Pseudouridine synthase"/>
    <property type="match status" value="1"/>
</dbReference>
<dbReference type="InterPro" id="IPR006225">
    <property type="entry name" value="PsdUridine_synth_RluC/D"/>
</dbReference>
<dbReference type="GO" id="GO:0140098">
    <property type="term" value="F:catalytic activity, acting on RNA"/>
    <property type="evidence" value="ECO:0007669"/>
    <property type="project" value="UniProtKB-ARBA"/>
</dbReference>
<comment type="caution">
    <text evidence="6">The sequence shown here is derived from an EMBL/GenBank/DDBJ whole genome shotgun (WGS) entry which is preliminary data.</text>
</comment>
<dbReference type="STRING" id="1423776.FD04_GL000606"/>
<evidence type="ECO:0000256" key="1">
    <source>
        <dbReference type="ARBA" id="ARBA00000073"/>
    </source>
</evidence>
<dbReference type="AlphaFoldDB" id="A0A0R1LSY5"/>
<dbReference type="Proteomes" id="UP000051160">
    <property type="component" value="Unassembled WGS sequence"/>
</dbReference>
<comment type="function">
    <text evidence="4">Responsible for synthesis of pseudouridine from uracil.</text>
</comment>
<dbReference type="Gene3D" id="3.30.2350.10">
    <property type="entry name" value="Pseudouridine synthase"/>
    <property type="match status" value="1"/>
</dbReference>
<dbReference type="InterPro" id="IPR050188">
    <property type="entry name" value="RluA_PseudoU_synthase"/>
</dbReference>
<dbReference type="Pfam" id="PF00849">
    <property type="entry name" value="PseudoU_synth_2"/>
    <property type="match status" value="1"/>
</dbReference>
<comment type="catalytic activity">
    <reaction evidence="1 4">
        <text>a uridine in RNA = a pseudouridine in RNA</text>
        <dbReference type="Rhea" id="RHEA:48348"/>
        <dbReference type="Rhea" id="RHEA-COMP:12068"/>
        <dbReference type="Rhea" id="RHEA-COMP:12069"/>
        <dbReference type="ChEBI" id="CHEBI:65314"/>
        <dbReference type="ChEBI" id="CHEBI:65315"/>
    </reaction>
</comment>